<evidence type="ECO:0008006" key="3">
    <source>
        <dbReference type="Google" id="ProtNLM"/>
    </source>
</evidence>
<reference evidence="1 2" key="1">
    <citation type="submission" date="2015-03" db="EMBL/GenBank/DDBJ databases">
        <title>Comparative analysis of the OM43 clade including a novel species from Red Sea uncovers genomic and metabolic diversity among marine methylotrophs.</title>
        <authorList>
            <person name="Jimenez-Infante F."/>
            <person name="Ngugi D.K."/>
            <person name="Vinu M."/>
            <person name="Alam I."/>
            <person name="Kamau A."/>
            <person name="Blom J."/>
            <person name="Bajic V.B."/>
            <person name="Stingl U."/>
        </authorList>
    </citation>
    <scope>NUCLEOTIDE SEQUENCE [LARGE SCALE GENOMIC DNA]</scope>
    <source>
        <strain evidence="1 2">MBRSH7</strain>
    </source>
</reference>
<proteinExistence type="predicted"/>
<keyword evidence="2" id="KW-1185">Reference proteome</keyword>
<dbReference type="OrthoDB" id="5959530at2"/>
<organism evidence="1 2">
    <name type="scientific">Methylophilales bacterium MBRS-H7</name>
    <dbReference type="NCBI Taxonomy" id="1623450"/>
    <lineage>
        <taxon>Bacteria</taxon>
        <taxon>Pseudomonadati</taxon>
        <taxon>Pseudomonadota</taxon>
        <taxon>Betaproteobacteria</taxon>
        <taxon>Nitrosomonadales</taxon>
        <taxon>OM43 clade</taxon>
    </lineage>
</organism>
<evidence type="ECO:0000313" key="1">
    <source>
        <dbReference type="EMBL" id="AKO65349.1"/>
    </source>
</evidence>
<accession>A0A0H4IXT5</accession>
<dbReference type="EMBL" id="CP011002">
    <property type="protein sequence ID" value="AKO65349.1"/>
    <property type="molecule type" value="Genomic_DNA"/>
</dbReference>
<protein>
    <recommendedName>
        <fullName evidence="3">DUF3301 domain-containing protein</fullName>
    </recommendedName>
</protein>
<dbReference type="InterPro" id="IPR021732">
    <property type="entry name" value="DUF3301"/>
</dbReference>
<dbReference type="AlphaFoldDB" id="A0A0H4IXT5"/>
<dbReference type="Pfam" id="PF11743">
    <property type="entry name" value="DUF3301"/>
    <property type="match status" value="1"/>
</dbReference>
<sequence>MNTLFFILLISGLIFFVDSLAKQEKAKKYAKKLVSDFNLQFLDDSIYCGKISIVQGSKYPFNIQRKYHFYASPFNERKLACNLVMIGSDMTDWYIEPYRE</sequence>
<name>A0A0H4IXT5_9PROT</name>
<gene>
    <name evidence="1" type="ORF">VI33_00830</name>
</gene>
<evidence type="ECO:0000313" key="2">
    <source>
        <dbReference type="Proteomes" id="UP000066549"/>
    </source>
</evidence>
<dbReference type="Proteomes" id="UP000066549">
    <property type="component" value="Chromosome"/>
</dbReference>